<evidence type="ECO:0000259" key="1">
    <source>
        <dbReference type="Pfam" id="PF21812"/>
    </source>
</evidence>
<proteinExistence type="predicted"/>
<feature type="domain" description="DUF6881" evidence="1">
    <location>
        <begin position="222"/>
        <end position="310"/>
    </location>
</feature>
<protein>
    <recommendedName>
        <fullName evidence="1">DUF6881 domain-containing protein</fullName>
    </recommendedName>
</protein>
<organism evidence="2 3">
    <name type="scientific">Planotetraspora phitsanulokensis</name>
    <dbReference type="NCBI Taxonomy" id="575192"/>
    <lineage>
        <taxon>Bacteria</taxon>
        <taxon>Bacillati</taxon>
        <taxon>Actinomycetota</taxon>
        <taxon>Actinomycetes</taxon>
        <taxon>Streptosporangiales</taxon>
        <taxon>Streptosporangiaceae</taxon>
        <taxon>Planotetraspora</taxon>
    </lineage>
</organism>
<sequence length="320" mass="35693">MHGGVFCLIRTLPLLDVLDSPIKAAVEDVVEGSLSGSPVPDAVLIALDDYRQACGELGDVYHPVYLQSSVASVAILVSEARWPRYYPKPRSPYLAAESVWQRFDASLAKAQGVPAVSLSDSAFAQEERSWQEADRQAMVSAETDPSALTRHLGLLRGRFEATRSALAELVAEFGWTPAGPCGGSCDWPTCRAERSECVRYRPFQQTLAGELRRRQGAEPKKWYVQVWHRHHAPDEPYETVSEIDADGHELRKVAYFDDEHAEWADTSGGIGHLVLSGQPVPPLVELAARDDCWAEEITRQHFEEWWAKAQADPRRSFLPE</sequence>
<accession>A0A8J3UKA8</accession>
<gene>
    <name evidence="2" type="ORF">Pph01_53230</name>
</gene>
<dbReference type="RefSeq" id="WP_204075864.1">
    <property type="nucleotide sequence ID" value="NZ_BAABHI010000026.1"/>
</dbReference>
<keyword evidence="3" id="KW-1185">Reference proteome</keyword>
<dbReference type="EMBL" id="BOOP01000025">
    <property type="protein sequence ID" value="GII40320.1"/>
    <property type="molecule type" value="Genomic_DNA"/>
</dbReference>
<dbReference type="InterPro" id="IPR049248">
    <property type="entry name" value="DUF6881"/>
</dbReference>
<evidence type="ECO:0000313" key="2">
    <source>
        <dbReference type="EMBL" id="GII40320.1"/>
    </source>
</evidence>
<evidence type="ECO:0000313" key="3">
    <source>
        <dbReference type="Proteomes" id="UP000622547"/>
    </source>
</evidence>
<dbReference type="Pfam" id="PF21812">
    <property type="entry name" value="DUF6881"/>
    <property type="match status" value="1"/>
</dbReference>
<comment type="caution">
    <text evidence="2">The sequence shown here is derived from an EMBL/GenBank/DDBJ whole genome shotgun (WGS) entry which is preliminary data.</text>
</comment>
<reference evidence="2 3" key="1">
    <citation type="submission" date="2021-01" db="EMBL/GenBank/DDBJ databases">
        <title>Whole genome shotgun sequence of Planotetraspora phitsanulokensis NBRC 104273.</title>
        <authorList>
            <person name="Komaki H."/>
            <person name="Tamura T."/>
        </authorList>
    </citation>
    <scope>NUCLEOTIDE SEQUENCE [LARGE SCALE GENOMIC DNA]</scope>
    <source>
        <strain evidence="2 3">NBRC 104273</strain>
    </source>
</reference>
<name>A0A8J3UKA8_9ACTN</name>
<dbReference type="Proteomes" id="UP000622547">
    <property type="component" value="Unassembled WGS sequence"/>
</dbReference>
<dbReference type="AlphaFoldDB" id="A0A8J3UKA8"/>